<dbReference type="RefSeq" id="WP_345080265.1">
    <property type="nucleotide sequence ID" value="NZ_BAABFA010000008.1"/>
</dbReference>
<dbReference type="CDD" id="cd10981">
    <property type="entry name" value="ZnPC_S1P1"/>
    <property type="match status" value="1"/>
</dbReference>
<dbReference type="InterPro" id="IPR008947">
    <property type="entry name" value="PLipase_C/P1_nuclease_dom_sf"/>
</dbReference>
<protein>
    <recommendedName>
        <fullName evidence="1">Phospholipase C/D domain-containing protein</fullName>
    </recommendedName>
</protein>
<dbReference type="Gene3D" id="1.10.575.10">
    <property type="entry name" value="P1 Nuclease"/>
    <property type="match status" value="1"/>
</dbReference>
<feature type="domain" description="Phospholipase C/D" evidence="1">
    <location>
        <begin position="29"/>
        <end position="208"/>
    </location>
</feature>
<sequence length="341" mass="38840">MKKIFIIASLAIALTGSTHRAYGWGVWGHNHINKGAVMALPREMGMFFYNHADFIVEGSTVPDIRKYTMGDKSEGPRHCINLEKYGYGKEALPATLDAAIARYGKDEVMQYGILPWHIQDMMKKLTEAFRNKRKTEILFLAAELGHYIGDAHMPLHTTVEHDGQTTGQHGIHAFWEAQLPEIFGRNYKLYTGDIVHIKNIEKATWNVIDSSHGLVPRLLASEQKMKLDNPQDRQYVMGADGNPQKNKYGQPVHTYEYAHVYHELLDGMVERQMRSAIQFTASCWYTAWVNAGKPDLSTLDNESLTEHNKPEYEADMKAWKMGKVRGCKSDKEFPPMGPARR</sequence>
<evidence type="ECO:0000313" key="3">
    <source>
        <dbReference type="Proteomes" id="UP001500067"/>
    </source>
</evidence>
<dbReference type="EMBL" id="BAABFA010000008">
    <property type="protein sequence ID" value="GAA4463700.1"/>
    <property type="molecule type" value="Genomic_DNA"/>
</dbReference>
<dbReference type="SUPFAM" id="SSF48537">
    <property type="entry name" value="Phospholipase C/P1 nuclease"/>
    <property type="match status" value="1"/>
</dbReference>
<evidence type="ECO:0000259" key="1">
    <source>
        <dbReference type="Pfam" id="PF00882"/>
    </source>
</evidence>
<proteinExistence type="predicted"/>
<reference evidence="3" key="1">
    <citation type="journal article" date="2019" name="Int. J. Syst. Evol. Microbiol.">
        <title>The Global Catalogue of Microorganisms (GCM) 10K type strain sequencing project: providing services to taxonomists for standard genome sequencing and annotation.</title>
        <authorList>
            <consortium name="The Broad Institute Genomics Platform"/>
            <consortium name="The Broad Institute Genome Sequencing Center for Infectious Disease"/>
            <person name="Wu L."/>
            <person name="Ma J."/>
        </authorList>
    </citation>
    <scope>NUCLEOTIDE SEQUENCE [LARGE SCALE GENOMIC DNA]</scope>
    <source>
        <strain evidence="3">JCM 32105</strain>
    </source>
</reference>
<dbReference type="Pfam" id="PF00882">
    <property type="entry name" value="Zn_dep_PLPC"/>
    <property type="match status" value="1"/>
</dbReference>
<organism evidence="2 3">
    <name type="scientific">Nemorincola caseinilytica</name>
    <dbReference type="NCBI Taxonomy" id="2054315"/>
    <lineage>
        <taxon>Bacteria</taxon>
        <taxon>Pseudomonadati</taxon>
        <taxon>Bacteroidota</taxon>
        <taxon>Chitinophagia</taxon>
        <taxon>Chitinophagales</taxon>
        <taxon>Chitinophagaceae</taxon>
        <taxon>Nemorincola</taxon>
    </lineage>
</organism>
<dbReference type="Proteomes" id="UP001500067">
    <property type="component" value="Unassembled WGS sequence"/>
</dbReference>
<accession>A0ABP8NDZ6</accession>
<comment type="caution">
    <text evidence="2">The sequence shown here is derived from an EMBL/GenBank/DDBJ whole genome shotgun (WGS) entry which is preliminary data.</text>
</comment>
<name>A0ABP8NDZ6_9BACT</name>
<evidence type="ECO:0000313" key="2">
    <source>
        <dbReference type="EMBL" id="GAA4463700.1"/>
    </source>
</evidence>
<keyword evidence="3" id="KW-1185">Reference proteome</keyword>
<gene>
    <name evidence="2" type="ORF">GCM10023093_12760</name>
</gene>
<dbReference type="InterPro" id="IPR029002">
    <property type="entry name" value="PLPC/GPLD1"/>
</dbReference>